<evidence type="ECO:0000313" key="3">
    <source>
        <dbReference type="Proteomes" id="UP000789570"/>
    </source>
</evidence>
<gene>
    <name evidence="2" type="ORF">FCALED_LOCUS3226</name>
</gene>
<feature type="region of interest" description="Disordered" evidence="1">
    <location>
        <begin position="22"/>
        <end position="41"/>
    </location>
</feature>
<evidence type="ECO:0000256" key="1">
    <source>
        <dbReference type="SAM" id="MobiDB-lite"/>
    </source>
</evidence>
<evidence type="ECO:0000313" key="2">
    <source>
        <dbReference type="EMBL" id="CAG8491252.1"/>
    </source>
</evidence>
<comment type="caution">
    <text evidence="2">The sequence shown here is derived from an EMBL/GenBank/DDBJ whole genome shotgun (WGS) entry which is preliminary data.</text>
</comment>
<organism evidence="2 3">
    <name type="scientific">Funneliformis caledonium</name>
    <dbReference type="NCBI Taxonomy" id="1117310"/>
    <lineage>
        <taxon>Eukaryota</taxon>
        <taxon>Fungi</taxon>
        <taxon>Fungi incertae sedis</taxon>
        <taxon>Mucoromycota</taxon>
        <taxon>Glomeromycotina</taxon>
        <taxon>Glomeromycetes</taxon>
        <taxon>Glomerales</taxon>
        <taxon>Glomeraceae</taxon>
        <taxon>Funneliformis</taxon>
    </lineage>
</organism>
<accession>A0A9N8WIX8</accession>
<dbReference type="EMBL" id="CAJVPQ010000546">
    <property type="protein sequence ID" value="CAG8491252.1"/>
    <property type="molecule type" value="Genomic_DNA"/>
</dbReference>
<dbReference type="AlphaFoldDB" id="A0A9N8WIX8"/>
<feature type="compositionally biased region" description="Basic residues" evidence="1">
    <location>
        <begin position="187"/>
        <end position="197"/>
    </location>
</feature>
<name>A0A9N8WIX8_9GLOM</name>
<sequence length="266" mass="31240">MTTLKRKRVKIQKQSNETNFLEEVEEKTSARKAPRTRSRKEVIKKPVTVGRKAREKEVKEKQIVVNVNVSNDEIPKTRGKGTRLKRNNIQKETFYSDSSSELIAHKKPYYGGRKKLPQRAATTQKIDYSVNHYYHEFQDFFYTRLDDDDNDEPKRKKSLSMPARERSSDNDYFDISSQDDEKNLKSTPKRIRRKKLPQRGSKEKNIDYSENTYYRKFDSAMNARFWSDKLSNDEKDASDTEIRSNNYKKTQISSAIPSTPTSNKLS</sequence>
<proteinExistence type="predicted"/>
<feature type="region of interest" description="Disordered" evidence="1">
    <location>
        <begin position="228"/>
        <end position="266"/>
    </location>
</feature>
<feature type="compositionally biased region" description="Polar residues" evidence="1">
    <location>
        <begin position="243"/>
        <end position="266"/>
    </location>
</feature>
<dbReference type="Proteomes" id="UP000789570">
    <property type="component" value="Unassembled WGS sequence"/>
</dbReference>
<keyword evidence="3" id="KW-1185">Reference proteome</keyword>
<reference evidence="2" key="1">
    <citation type="submission" date="2021-06" db="EMBL/GenBank/DDBJ databases">
        <authorList>
            <person name="Kallberg Y."/>
            <person name="Tangrot J."/>
            <person name="Rosling A."/>
        </authorList>
    </citation>
    <scope>NUCLEOTIDE SEQUENCE</scope>
    <source>
        <strain evidence="2">UK204</strain>
    </source>
</reference>
<feature type="region of interest" description="Disordered" evidence="1">
    <location>
        <begin position="148"/>
        <end position="209"/>
    </location>
</feature>
<protein>
    <submittedName>
        <fullName evidence="2">6805_t:CDS:1</fullName>
    </submittedName>
</protein>
<feature type="compositionally biased region" description="Basic and acidic residues" evidence="1">
    <location>
        <begin position="228"/>
        <end position="242"/>
    </location>
</feature>
<dbReference type="OrthoDB" id="2408815at2759"/>
<feature type="compositionally biased region" description="Basic and acidic residues" evidence="1">
    <location>
        <begin position="200"/>
        <end position="209"/>
    </location>
</feature>